<sequence>MAMELSCLDATAQLIGYQIVGHGETGAWSGRFASAPRWSSSWTTRSLPAKIATAKGVMDFPHGDFILLLVKSWVKWRLTTVGSRAM</sequence>
<protein>
    <submittedName>
        <fullName evidence="1">Uncharacterized protein</fullName>
    </submittedName>
</protein>
<accession>A0AAN7V5R8</accession>
<name>A0AAN7V5R8_9PEZI</name>
<proteinExistence type="predicted"/>
<organism evidence="1 2">
    <name type="scientific">Xylaria bambusicola</name>
    <dbReference type="NCBI Taxonomy" id="326684"/>
    <lineage>
        <taxon>Eukaryota</taxon>
        <taxon>Fungi</taxon>
        <taxon>Dikarya</taxon>
        <taxon>Ascomycota</taxon>
        <taxon>Pezizomycotina</taxon>
        <taxon>Sordariomycetes</taxon>
        <taxon>Xylariomycetidae</taxon>
        <taxon>Xylariales</taxon>
        <taxon>Xylariaceae</taxon>
        <taxon>Xylaria</taxon>
    </lineage>
</organism>
<evidence type="ECO:0000313" key="2">
    <source>
        <dbReference type="Proteomes" id="UP001305414"/>
    </source>
</evidence>
<dbReference type="Proteomes" id="UP001305414">
    <property type="component" value="Unassembled WGS sequence"/>
</dbReference>
<comment type="caution">
    <text evidence="1">The sequence shown here is derived from an EMBL/GenBank/DDBJ whole genome shotgun (WGS) entry which is preliminary data.</text>
</comment>
<dbReference type="AlphaFoldDB" id="A0AAN7V5R8"/>
<dbReference type="EMBL" id="JAWHQM010000081">
    <property type="protein sequence ID" value="KAK5636844.1"/>
    <property type="molecule type" value="Genomic_DNA"/>
</dbReference>
<gene>
    <name evidence="1" type="ORF">RRF57_012556</name>
</gene>
<keyword evidence="2" id="KW-1185">Reference proteome</keyword>
<reference evidence="1 2" key="1">
    <citation type="submission" date="2023-10" db="EMBL/GenBank/DDBJ databases">
        <title>Draft genome sequence of Xylaria bambusicola isolate GMP-LS, the root and basal stem rot pathogen of sugarcane in Indonesia.</title>
        <authorList>
            <person name="Selvaraj P."/>
            <person name="Muralishankar V."/>
            <person name="Muruganantham S."/>
            <person name="Sp S."/>
            <person name="Haryani S."/>
            <person name="Lau K.J.X."/>
            <person name="Naqvi N.I."/>
        </authorList>
    </citation>
    <scope>NUCLEOTIDE SEQUENCE [LARGE SCALE GENOMIC DNA]</scope>
    <source>
        <strain evidence="1">GMP-LS</strain>
    </source>
</reference>
<evidence type="ECO:0000313" key="1">
    <source>
        <dbReference type="EMBL" id="KAK5636844.1"/>
    </source>
</evidence>